<reference evidence="6 7" key="1">
    <citation type="submission" date="2024-08" db="EMBL/GenBank/DDBJ databases">
        <title>Gnathostoma spinigerum genome.</title>
        <authorList>
            <person name="Gonzalez-Bertolin B."/>
            <person name="Monzon S."/>
            <person name="Zaballos A."/>
            <person name="Jimenez P."/>
            <person name="Dekumyoy P."/>
            <person name="Varona S."/>
            <person name="Cuesta I."/>
            <person name="Sumanam S."/>
            <person name="Adisakwattana P."/>
            <person name="Gasser R.B."/>
            <person name="Hernandez-Gonzalez A."/>
            <person name="Young N.D."/>
            <person name="Perteguer M.J."/>
        </authorList>
    </citation>
    <scope>NUCLEOTIDE SEQUENCE [LARGE SCALE GENOMIC DNA]</scope>
    <source>
        <strain evidence="6">AL3</strain>
        <tissue evidence="6">Liver</tissue>
    </source>
</reference>
<dbReference type="AlphaFoldDB" id="A0ABD6F3Z6"/>
<dbReference type="PANTHER" id="PTHR13097">
    <property type="entry name" value="TRANSCRIPTION INITIATION FACTOR IIE, ALPHA SUBUNIT"/>
    <property type="match status" value="1"/>
</dbReference>
<dbReference type="InterPro" id="IPR017919">
    <property type="entry name" value="TFIIE/TFIIEa_HTH"/>
</dbReference>
<dbReference type="InterPro" id="IPR024550">
    <property type="entry name" value="TFIIEa/SarR/Rpc3_HTH_dom"/>
</dbReference>
<dbReference type="Proteomes" id="UP001608902">
    <property type="component" value="Unassembled WGS sequence"/>
</dbReference>
<dbReference type="Pfam" id="PF11521">
    <property type="entry name" value="TFIIE-A_C"/>
    <property type="match status" value="1"/>
</dbReference>
<sequence length="418" mass="47894">MSSEVETSGEKSTDEKAENVILEEIPDNLIRLGLFVAKAFYGREHYVVLDYIQKNTCIKEDDLRQIIKFDQRFLRTILVQLKVDKLIKERFVSEEAEGRARKMSYYFLNYRALLNVAKYKIDHMRQRLEVKDKDEVHKASYKCSGCQYHYDAMEMDKIFDPVTQELRCWRCQQVVEPDDTAGPTDETRSSLAKFNEQMAPLFSMIQNLDGIRLAPHLLEPPIKATENIPPEVSEKKVFRVGERAFSGQAMASRSMLYQNGITVSIEGGVEGGNTTKVEEKKAVPWLQNRINSPPHQTLSTESQNAFADLVDDPLSLSHVSSGEVFPQEQEPNEIESMLIEEFGESSNFLPDENQKEEEAKAVAVDDMDRRTESTDDDDMVSVGGKKYYIEEVTPELVTQMSSEEKQMYIKLTQQGFDF</sequence>
<dbReference type="PROSITE" id="PS51344">
    <property type="entry name" value="HTH_TFE_IIE"/>
    <property type="match status" value="1"/>
</dbReference>
<dbReference type="InterPro" id="IPR002853">
    <property type="entry name" value="TFIIE_asu"/>
</dbReference>
<evidence type="ECO:0000313" key="6">
    <source>
        <dbReference type="EMBL" id="MFH4984662.1"/>
    </source>
</evidence>
<evidence type="ECO:0000256" key="3">
    <source>
        <dbReference type="ARBA" id="ARBA00023163"/>
    </source>
</evidence>
<dbReference type="Gene3D" id="6.10.140.1250">
    <property type="match status" value="1"/>
</dbReference>
<dbReference type="SMART" id="SM00531">
    <property type="entry name" value="TFIIE"/>
    <property type="match status" value="1"/>
</dbReference>
<keyword evidence="2" id="KW-0805">Transcription regulation</keyword>
<gene>
    <name evidence="6" type="ORF">AB6A40_011371</name>
</gene>
<comment type="caution">
    <text evidence="6">The sequence shown here is derived from an EMBL/GenBank/DDBJ whole genome shotgun (WGS) entry which is preliminary data.</text>
</comment>
<evidence type="ECO:0000256" key="1">
    <source>
        <dbReference type="ARBA" id="ARBA00008947"/>
    </source>
</evidence>
<dbReference type="InterPro" id="IPR013083">
    <property type="entry name" value="Znf_RING/FYVE/PHD"/>
</dbReference>
<keyword evidence="3" id="KW-0804">Transcription</keyword>
<dbReference type="EMBL" id="JBGFUD010019834">
    <property type="protein sequence ID" value="MFH4984662.1"/>
    <property type="molecule type" value="Genomic_DNA"/>
</dbReference>
<organism evidence="6 7">
    <name type="scientific">Gnathostoma spinigerum</name>
    <dbReference type="NCBI Taxonomy" id="75299"/>
    <lineage>
        <taxon>Eukaryota</taxon>
        <taxon>Metazoa</taxon>
        <taxon>Ecdysozoa</taxon>
        <taxon>Nematoda</taxon>
        <taxon>Chromadorea</taxon>
        <taxon>Rhabditida</taxon>
        <taxon>Spirurina</taxon>
        <taxon>Gnathostomatomorpha</taxon>
        <taxon>Gnathostomatoidea</taxon>
        <taxon>Gnathostomatidae</taxon>
        <taxon>Gnathostoma</taxon>
    </lineage>
</organism>
<proteinExistence type="inferred from homology"/>
<evidence type="ECO:0000256" key="4">
    <source>
        <dbReference type="SAM" id="MobiDB-lite"/>
    </source>
</evidence>
<accession>A0ABD6F3Z6</accession>
<protein>
    <recommendedName>
        <fullName evidence="5">HTH TFE/IIEalpha-type domain-containing protein</fullName>
    </recommendedName>
</protein>
<name>A0ABD6F3Z6_9BILA</name>
<dbReference type="SUPFAM" id="SSF57783">
    <property type="entry name" value="Zinc beta-ribbon"/>
    <property type="match status" value="1"/>
</dbReference>
<dbReference type="Gene3D" id="3.30.40.10">
    <property type="entry name" value="Zinc/RING finger domain, C3HC4 (zinc finger)"/>
    <property type="match status" value="1"/>
</dbReference>
<evidence type="ECO:0000259" key="5">
    <source>
        <dbReference type="PROSITE" id="PS51344"/>
    </source>
</evidence>
<feature type="region of interest" description="Disordered" evidence="4">
    <location>
        <begin position="348"/>
        <end position="382"/>
    </location>
</feature>
<keyword evidence="7" id="KW-1185">Reference proteome</keyword>
<dbReference type="InterPro" id="IPR039997">
    <property type="entry name" value="TFE"/>
</dbReference>
<dbReference type="Pfam" id="PF02002">
    <property type="entry name" value="TFIIE_alpha"/>
    <property type="match status" value="1"/>
</dbReference>
<evidence type="ECO:0000256" key="2">
    <source>
        <dbReference type="ARBA" id="ARBA00023015"/>
    </source>
</evidence>
<dbReference type="InterPro" id="IPR021600">
    <property type="entry name" value="TFIIE_asu_C"/>
</dbReference>
<evidence type="ECO:0000313" key="7">
    <source>
        <dbReference type="Proteomes" id="UP001608902"/>
    </source>
</evidence>
<comment type="similarity">
    <text evidence="1">Belongs to the TFIIE alpha subunit family.</text>
</comment>
<feature type="domain" description="HTH TFE/IIEalpha-type" evidence="5">
    <location>
        <begin position="29"/>
        <end position="118"/>
    </location>
</feature>
<dbReference type="PANTHER" id="PTHR13097:SF7">
    <property type="entry name" value="GENERAL TRANSCRIPTION FACTOR IIE SUBUNIT 1"/>
    <property type="match status" value="1"/>
</dbReference>